<feature type="transmembrane region" description="Helical" evidence="12">
    <location>
        <begin position="6"/>
        <end position="32"/>
    </location>
</feature>
<dbReference type="InterPro" id="IPR035921">
    <property type="entry name" value="F/V-ATP_Csub_sf"/>
</dbReference>
<proteinExistence type="inferred from homology"/>
<evidence type="ECO:0000256" key="11">
    <source>
        <dbReference type="ARBA" id="ARBA00023310"/>
    </source>
</evidence>
<accession>A0ABZ0UND3</accession>
<dbReference type="InterPro" id="IPR000454">
    <property type="entry name" value="ATP_synth_F0_csu"/>
</dbReference>
<gene>
    <name evidence="12" type="primary">atpE</name>
    <name evidence="14" type="ORF">Fokcrypt_00137</name>
</gene>
<evidence type="ECO:0000313" key="14">
    <source>
        <dbReference type="EMBL" id="WPX97629.1"/>
    </source>
</evidence>
<dbReference type="PANTHER" id="PTHR10031">
    <property type="entry name" value="ATP SYNTHASE LIPID-BINDING PROTEIN, MITOCHONDRIAL"/>
    <property type="match status" value="1"/>
</dbReference>
<evidence type="ECO:0000256" key="1">
    <source>
        <dbReference type="ARBA" id="ARBA00004141"/>
    </source>
</evidence>
<keyword evidence="7 12" id="KW-1133">Transmembrane helix</keyword>
<evidence type="ECO:0000256" key="6">
    <source>
        <dbReference type="ARBA" id="ARBA00022781"/>
    </source>
</evidence>
<evidence type="ECO:0000256" key="2">
    <source>
        <dbReference type="ARBA" id="ARBA00006704"/>
    </source>
</evidence>
<evidence type="ECO:0000256" key="7">
    <source>
        <dbReference type="ARBA" id="ARBA00022989"/>
    </source>
</evidence>
<dbReference type="RefSeq" id="WP_323722285.1">
    <property type="nucleotide sequence ID" value="NZ_CP110343.1"/>
</dbReference>
<dbReference type="Pfam" id="PF00137">
    <property type="entry name" value="ATP-synt_C"/>
    <property type="match status" value="1"/>
</dbReference>
<keyword evidence="9 12" id="KW-0446">Lipid-binding</keyword>
<evidence type="ECO:0000259" key="13">
    <source>
        <dbReference type="Pfam" id="PF00137"/>
    </source>
</evidence>
<dbReference type="PRINTS" id="PR00124">
    <property type="entry name" value="ATPASEC"/>
</dbReference>
<dbReference type="InterPro" id="IPR038662">
    <property type="entry name" value="ATP_synth_F0_csu_sf"/>
</dbReference>
<dbReference type="EMBL" id="CP110343">
    <property type="protein sequence ID" value="WPX97629.1"/>
    <property type="molecule type" value="Genomic_DNA"/>
</dbReference>
<evidence type="ECO:0000256" key="3">
    <source>
        <dbReference type="ARBA" id="ARBA00022448"/>
    </source>
</evidence>
<keyword evidence="10 12" id="KW-0472">Membrane</keyword>
<dbReference type="PANTHER" id="PTHR10031:SF0">
    <property type="entry name" value="ATPASE PROTEIN 9"/>
    <property type="match status" value="1"/>
</dbReference>
<feature type="transmembrane region" description="Helical" evidence="12">
    <location>
        <begin position="44"/>
        <end position="68"/>
    </location>
</feature>
<evidence type="ECO:0000256" key="12">
    <source>
        <dbReference type="HAMAP-Rule" id="MF_01396"/>
    </source>
</evidence>
<name>A0ABZ0UND3_9RICK</name>
<feature type="domain" description="V-ATPase proteolipid subunit C-like" evidence="13">
    <location>
        <begin position="4"/>
        <end position="66"/>
    </location>
</feature>
<keyword evidence="4 12" id="KW-0138">CF(0)</keyword>
<evidence type="ECO:0000256" key="9">
    <source>
        <dbReference type="ARBA" id="ARBA00023121"/>
    </source>
</evidence>
<feature type="site" description="Reversibly protonated during proton transport" evidence="12">
    <location>
        <position position="53"/>
    </location>
</feature>
<comment type="subcellular location">
    <subcellularLocation>
        <location evidence="12">Cell membrane</location>
        <topology evidence="12">Multi-pass membrane protein</topology>
    </subcellularLocation>
    <subcellularLocation>
        <location evidence="1">Membrane</location>
        <topology evidence="1">Multi-pass membrane protein</topology>
    </subcellularLocation>
</comment>
<keyword evidence="15" id="KW-1185">Reference proteome</keyword>
<evidence type="ECO:0000256" key="5">
    <source>
        <dbReference type="ARBA" id="ARBA00022692"/>
    </source>
</evidence>
<evidence type="ECO:0000256" key="4">
    <source>
        <dbReference type="ARBA" id="ARBA00022547"/>
    </source>
</evidence>
<sequence>MEPVGIGLACFGLFGAAVGLGLIFAALINGTARNPSAYDNMLKAAFIGGAMVEALGLFALLLALLILFK</sequence>
<dbReference type="Gene3D" id="1.20.20.10">
    <property type="entry name" value="F1F0 ATP synthase subunit C"/>
    <property type="match status" value="1"/>
</dbReference>
<keyword evidence="11 12" id="KW-0066">ATP synthesis</keyword>
<comment type="similarity">
    <text evidence="2 12">Belongs to the ATPase C chain family.</text>
</comment>
<evidence type="ECO:0000313" key="15">
    <source>
        <dbReference type="Proteomes" id="UP001325140"/>
    </source>
</evidence>
<dbReference type="SUPFAM" id="SSF81333">
    <property type="entry name" value="F1F0 ATP synthase subunit C"/>
    <property type="match status" value="1"/>
</dbReference>
<dbReference type="PROSITE" id="PS00605">
    <property type="entry name" value="ATPASE_C"/>
    <property type="match status" value="1"/>
</dbReference>
<comment type="function">
    <text evidence="12">F(1)F(0) ATP synthase produces ATP from ADP in the presence of a proton or sodium gradient. F-type ATPases consist of two structural domains, F(1) containing the extramembraneous catalytic core and F(0) containing the membrane proton channel, linked together by a central stalk and a peripheral stalk. During catalysis, ATP synthesis in the catalytic domain of F(1) is coupled via a rotary mechanism of the central stalk subunits to proton translocation.</text>
</comment>
<keyword evidence="12" id="KW-1003">Cell membrane</keyword>
<evidence type="ECO:0000256" key="8">
    <source>
        <dbReference type="ARBA" id="ARBA00023065"/>
    </source>
</evidence>
<keyword evidence="6 12" id="KW-0375">Hydrogen ion transport</keyword>
<reference evidence="14" key="1">
    <citation type="submission" date="2022-10" db="EMBL/GenBank/DDBJ databases">
        <title>Host association and intracellularity evolved multiple times independently in the Rickettsiales.</title>
        <authorList>
            <person name="Castelli M."/>
            <person name="Nardi T."/>
            <person name="Gammuto L."/>
            <person name="Bellinzona G."/>
            <person name="Sabaneyeva E."/>
            <person name="Potekhin A."/>
            <person name="Serra V."/>
            <person name="Petroni G."/>
            <person name="Sassera D."/>
        </authorList>
    </citation>
    <scope>NUCLEOTIDE SEQUENCE [LARGE SCALE GENOMIC DNA]</scope>
    <source>
        <strain evidence="14">US_Bl 11III1</strain>
    </source>
</reference>
<dbReference type="Proteomes" id="UP001325140">
    <property type="component" value="Chromosome"/>
</dbReference>
<keyword evidence="3 12" id="KW-0813">Transport</keyword>
<dbReference type="InterPro" id="IPR002379">
    <property type="entry name" value="ATPase_proteolipid_c-like_dom"/>
</dbReference>
<keyword evidence="8 12" id="KW-0406">Ion transport</keyword>
<dbReference type="HAMAP" id="MF_01396">
    <property type="entry name" value="ATP_synth_c_bact"/>
    <property type="match status" value="1"/>
</dbReference>
<organism evidence="14 15">
    <name type="scientific">Candidatus Fokinia crypta</name>
    <dbReference type="NCBI Taxonomy" id="1920990"/>
    <lineage>
        <taxon>Bacteria</taxon>
        <taxon>Pseudomonadati</taxon>
        <taxon>Pseudomonadota</taxon>
        <taxon>Alphaproteobacteria</taxon>
        <taxon>Rickettsiales</taxon>
        <taxon>Candidatus Midichloriaceae</taxon>
        <taxon>Candidatus Fokinia</taxon>
    </lineage>
</organism>
<protein>
    <recommendedName>
        <fullName evidence="12">ATP synthase subunit c</fullName>
    </recommendedName>
    <alternativeName>
        <fullName evidence="12">ATP synthase F(0) sector subunit c</fullName>
    </alternativeName>
    <alternativeName>
        <fullName evidence="12">F-type ATPase subunit c</fullName>
        <shortName evidence="12">F-ATPase subunit c</shortName>
    </alternativeName>
    <alternativeName>
        <fullName evidence="12">Lipid-binding protein</fullName>
    </alternativeName>
</protein>
<dbReference type="InterPro" id="IPR020537">
    <property type="entry name" value="ATP_synth_F0_csu_DDCD_BS"/>
</dbReference>
<comment type="function">
    <text evidence="12">Key component of the F(0) channel; it plays a direct role in translocation across the membrane. A homomeric c-ring of between 10-14 subunits forms the central stalk rotor element with the F(1) delta and epsilon subunits.</text>
</comment>
<evidence type="ECO:0000256" key="10">
    <source>
        <dbReference type="ARBA" id="ARBA00023136"/>
    </source>
</evidence>
<keyword evidence="5 12" id="KW-0812">Transmembrane</keyword>